<accession>A0A2Z2NXL8</accession>
<dbReference type="Proteomes" id="UP000250079">
    <property type="component" value="Chromosome"/>
</dbReference>
<protein>
    <recommendedName>
        <fullName evidence="3">ISAzo13 family transposase</fullName>
    </recommendedName>
</protein>
<dbReference type="InterPro" id="IPR011518">
    <property type="entry name" value="Transposase_36"/>
</dbReference>
<keyword evidence="2" id="KW-1185">Reference proteome</keyword>
<reference evidence="1 2" key="1">
    <citation type="submission" date="2016-12" db="EMBL/GenBank/DDBJ databases">
        <authorList>
            <person name="Song W.-J."/>
            <person name="Kurnit D.M."/>
        </authorList>
    </citation>
    <scope>NUCLEOTIDE SEQUENCE [LARGE SCALE GENOMIC DNA]</scope>
    <source>
        <strain evidence="1 2">IMCC3135</strain>
    </source>
</reference>
<organism evidence="1 2">
    <name type="scientific">Granulosicoccus antarcticus IMCC3135</name>
    <dbReference type="NCBI Taxonomy" id="1192854"/>
    <lineage>
        <taxon>Bacteria</taxon>
        <taxon>Pseudomonadati</taxon>
        <taxon>Pseudomonadota</taxon>
        <taxon>Gammaproteobacteria</taxon>
        <taxon>Chromatiales</taxon>
        <taxon>Granulosicoccaceae</taxon>
        <taxon>Granulosicoccus</taxon>
    </lineage>
</organism>
<dbReference type="RefSeq" id="WP_088920898.1">
    <property type="nucleotide sequence ID" value="NZ_CP018632.1"/>
</dbReference>
<sequence>MKSEKQIREQYFQILPSLDERGRREWAASEAMAIGYGGIALVHRASELSLMTIRRGIDELRERDGEEIESPRRVRRPGAGRPLKVAEDPTLLSALESLVEPEARGDPQSPLRWTLKSLRILAAELGELGHTVSYRTVGHLLKKKLGYSLQGNAKKLEGAQHVDRDAQFRHIASQSKRRIKAGEPVLSVDTKKKELVGLYKNGGKEYRPKGEPLPVKTHDFKGELGRVSPYGVYDIGDNEAWVSVGISADTAEFAVHSLRRWWQELGQERYDSTSEIFVTADCGGSNGYRARLWKLELQELSDELGIAISVSHYPPGTSKWNRIEHRLFSFITLNWRGKPLADYRTVVELIGATKTQEGLQVHCELDQNTYEKGKKVTDNEMESINLHPHRFHGEWNYTIKPRE</sequence>
<evidence type="ECO:0008006" key="3">
    <source>
        <dbReference type="Google" id="ProtNLM"/>
    </source>
</evidence>
<evidence type="ECO:0000313" key="2">
    <source>
        <dbReference type="Proteomes" id="UP000250079"/>
    </source>
</evidence>
<dbReference type="OrthoDB" id="9781031at2"/>
<evidence type="ECO:0000313" key="1">
    <source>
        <dbReference type="EMBL" id="ASJ76079.1"/>
    </source>
</evidence>
<dbReference type="KEGG" id="gai:IMCC3135_30150"/>
<dbReference type="Pfam" id="PF07592">
    <property type="entry name" value="DDE_Tnp_ISAZ013"/>
    <property type="match status" value="1"/>
</dbReference>
<dbReference type="NCBIfam" id="NF033519">
    <property type="entry name" value="transpos_ISAzo13"/>
    <property type="match status" value="1"/>
</dbReference>
<dbReference type="EMBL" id="CP018632">
    <property type="protein sequence ID" value="ASJ76079.1"/>
    <property type="molecule type" value="Genomic_DNA"/>
</dbReference>
<proteinExistence type="predicted"/>
<gene>
    <name evidence="1" type="ORF">IMCC3135_30150</name>
</gene>
<dbReference type="AlphaFoldDB" id="A0A2Z2NXL8"/>
<name>A0A2Z2NXL8_9GAMM</name>